<evidence type="ECO:0000313" key="3">
    <source>
        <dbReference type="Proteomes" id="UP000031166"/>
    </source>
</evidence>
<evidence type="ECO:0000313" key="2">
    <source>
        <dbReference type="EMBL" id="KIC60517.1"/>
    </source>
</evidence>
<dbReference type="InterPro" id="IPR019533">
    <property type="entry name" value="Peptidase_S26"/>
</dbReference>
<proteinExistence type="predicted"/>
<dbReference type="Pfam" id="PF10502">
    <property type="entry name" value="Peptidase_S26"/>
    <property type="match status" value="1"/>
</dbReference>
<dbReference type="InterPro" id="IPR036286">
    <property type="entry name" value="LexA/Signal_pep-like_sf"/>
</dbReference>
<dbReference type="Gene3D" id="2.10.109.10">
    <property type="entry name" value="Umud Fragment, subunit A"/>
    <property type="match status" value="1"/>
</dbReference>
<comment type="caution">
    <text evidence="2">The sequence shown here is derived from an EMBL/GenBank/DDBJ whole genome shotgun (WGS) entry which is preliminary data.</text>
</comment>
<dbReference type="RefSeq" id="WP_039244307.1">
    <property type="nucleotide sequence ID" value="NZ_JWSY01000004.1"/>
</dbReference>
<feature type="domain" description="Peptidase S26" evidence="1">
    <location>
        <begin position="30"/>
        <end position="165"/>
    </location>
</feature>
<sequence>MSRAGIMLAGALAIMGVGYPGLTPMPIKLIWNASASAPIGFYSIDFDGPFEVTDLVAVDAPEPLATFLSERGYLPKGVPLLKRILAVSGQTVCRSNLTITVDGIEVGAALEHDRVGRDLPIWQGCRRVQTGEVFLMNWQVRDSLDGRYFGLTSTDQIIGRAVPLWTDEDGTGRFEWRAPMR</sequence>
<reference evidence="2 3" key="1">
    <citation type="submission" date="2014-12" db="EMBL/GenBank/DDBJ databases">
        <title>Genome sequencing of Brevundimonas nasdae TPW30.</title>
        <authorList>
            <person name="Tan P.W."/>
            <person name="Chan K.-G."/>
        </authorList>
    </citation>
    <scope>NUCLEOTIDE SEQUENCE [LARGE SCALE GENOMIC DNA]</scope>
    <source>
        <strain evidence="2 3">TPW30</strain>
    </source>
</reference>
<dbReference type="SUPFAM" id="SSF51306">
    <property type="entry name" value="LexA/Signal peptidase"/>
    <property type="match status" value="1"/>
</dbReference>
<dbReference type="GO" id="GO:0006465">
    <property type="term" value="P:signal peptide processing"/>
    <property type="evidence" value="ECO:0007669"/>
    <property type="project" value="InterPro"/>
</dbReference>
<dbReference type="AlphaFoldDB" id="A0A0B4CVS4"/>
<gene>
    <name evidence="2" type="ORF">RM53_03450</name>
</gene>
<dbReference type="Proteomes" id="UP000031166">
    <property type="component" value="Unassembled WGS sequence"/>
</dbReference>
<protein>
    <submittedName>
        <fullName evidence="2">Peptidase S26</fullName>
    </submittedName>
</protein>
<organism evidence="2 3">
    <name type="scientific">Brevundimonas nasdae</name>
    <dbReference type="NCBI Taxonomy" id="172043"/>
    <lineage>
        <taxon>Bacteria</taxon>
        <taxon>Pseudomonadati</taxon>
        <taxon>Pseudomonadota</taxon>
        <taxon>Alphaproteobacteria</taxon>
        <taxon>Caulobacterales</taxon>
        <taxon>Caulobacteraceae</taxon>
        <taxon>Brevundimonas</taxon>
    </lineage>
</organism>
<accession>A0A0B4CVS4</accession>
<evidence type="ECO:0000259" key="1">
    <source>
        <dbReference type="Pfam" id="PF10502"/>
    </source>
</evidence>
<name>A0A0B4CVS4_9CAUL</name>
<dbReference type="STRING" id="172043.RM53_03450"/>
<dbReference type="GO" id="GO:0004252">
    <property type="term" value="F:serine-type endopeptidase activity"/>
    <property type="evidence" value="ECO:0007669"/>
    <property type="project" value="InterPro"/>
</dbReference>
<dbReference type="EMBL" id="JWSY01000004">
    <property type="protein sequence ID" value="KIC60517.1"/>
    <property type="molecule type" value="Genomic_DNA"/>
</dbReference>